<evidence type="ECO:0000256" key="1">
    <source>
        <dbReference type="ARBA" id="ARBA00010638"/>
    </source>
</evidence>
<feature type="binding site" evidence="4">
    <location>
        <position position="63"/>
    </location>
    <ligand>
        <name>substrate</name>
    </ligand>
</feature>
<evidence type="ECO:0000256" key="5">
    <source>
        <dbReference type="RuleBase" id="RU361279"/>
    </source>
</evidence>
<evidence type="ECO:0000313" key="8">
    <source>
        <dbReference type="Proteomes" id="UP000611640"/>
    </source>
</evidence>
<evidence type="ECO:0000313" key="7">
    <source>
        <dbReference type="EMBL" id="BCJ32921.1"/>
    </source>
</evidence>
<dbReference type="PANTHER" id="PTHR23407">
    <property type="entry name" value="ATPASE INHIBITOR/5-FORMYLTETRAHYDROFOLATE CYCLO-LIGASE"/>
    <property type="match status" value="1"/>
</dbReference>
<dbReference type="GO" id="GO:0009396">
    <property type="term" value="P:folic acid-containing compound biosynthetic process"/>
    <property type="evidence" value="ECO:0007669"/>
    <property type="project" value="TreeGrafter"/>
</dbReference>
<dbReference type="EC" id="6.3.3.2" evidence="5"/>
<dbReference type="SUPFAM" id="SSF100950">
    <property type="entry name" value="NagB/RpiA/CoA transferase-like"/>
    <property type="match status" value="1"/>
</dbReference>
<dbReference type="GO" id="GO:0005524">
    <property type="term" value="F:ATP binding"/>
    <property type="evidence" value="ECO:0007669"/>
    <property type="project" value="UniProtKB-KW"/>
</dbReference>
<dbReference type="Gene3D" id="3.40.50.10420">
    <property type="entry name" value="NagB/RpiA/CoA transferase-like"/>
    <property type="match status" value="1"/>
</dbReference>
<comment type="cofactor">
    <cofactor evidence="5">
        <name>Mg(2+)</name>
        <dbReference type="ChEBI" id="CHEBI:18420"/>
    </cofactor>
</comment>
<dbReference type="PANTHER" id="PTHR23407:SF1">
    <property type="entry name" value="5-FORMYLTETRAHYDROFOLATE CYCLO-LIGASE"/>
    <property type="match status" value="1"/>
</dbReference>
<name>A0A7R7DJV9_9ACTN</name>
<dbReference type="GO" id="GO:0035999">
    <property type="term" value="P:tetrahydrofolate interconversion"/>
    <property type="evidence" value="ECO:0007669"/>
    <property type="project" value="TreeGrafter"/>
</dbReference>
<comment type="similarity">
    <text evidence="1 5">Belongs to the 5-formyltetrahydrofolate cyclo-ligase family.</text>
</comment>
<dbReference type="EMBL" id="AP023355">
    <property type="protein sequence ID" value="BCJ32921.1"/>
    <property type="molecule type" value="Genomic_DNA"/>
</dbReference>
<gene>
    <name evidence="7" type="ORF">Athai_04240</name>
</gene>
<feature type="binding site" evidence="4">
    <location>
        <position position="68"/>
    </location>
    <ligand>
        <name>substrate</name>
    </ligand>
</feature>
<keyword evidence="5" id="KW-0460">Magnesium</keyword>
<evidence type="ECO:0000256" key="4">
    <source>
        <dbReference type="PIRSR" id="PIRSR006806-1"/>
    </source>
</evidence>
<accession>A0A7R7DJV9</accession>
<feature type="binding site" evidence="4">
    <location>
        <begin position="7"/>
        <end position="11"/>
    </location>
    <ligand>
        <name>ATP</name>
        <dbReference type="ChEBI" id="CHEBI:30616"/>
    </ligand>
</feature>
<protein>
    <recommendedName>
        <fullName evidence="5">5-formyltetrahydrofolate cyclo-ligase</fullName>
        <ecNumber evidence="5">6.3.3.2</ecNumber>
    </recommendedName>
</protein>
<dbReference type="InterPro" id="IPR002698">
    <property type="entry name" value="FTHF_cligase"/>
</dbReference>
<keyword evidence="5" id="KW-0479">Metal-binding</keyword>
<keyword evidence="3 4" id="KW-0067">ATP-binding</keyword>
<evidence type="ECO:0000256" key="3">
    <source>
        <dbReference type="ARBA" id="ARBA00022840"/>
    </source>
</evidence>
<dbReference type="RefSeq" id="WP_203959899.1">
    <property type="nucleotide sequence ID" value="NZ_AP023355.1"/>
</dbReference>
<dbReference type="NCBIfam" id="TIGR02727">
    <property type="entry name" value="MTHFS_bact"/>
    <property type="match status" value="1"/>
</dbReference>
<organism evidence="7 8">
    <name type="scientific">Actinocatenispora thailandica</name>
    <dbReference type="NCBI Taxonomy" id="227318"/>
    <lineage>
        <taxon>Bacteria</taxon>
        <taxon>Bacillati</taxon>
        <taxon>Actinomycetota</taxon>
        <taxon>Actinomycetes</taxon>
        <taxon>Micromonosporales</taxon>
        <taxon>Micromonosporaceae</taxon>
        <taxon>Actinocatenispora</taxon>
    </lineage>
</organism>
<dbReference type="InterPro" id="IPR037171">
    <property type="entry name" value="NagB/RpiA_transferase-like"/>
</dbReference>
<dbReference type="InterPro" id="IPR024185">
    <property type="entry name" value="FTHF_cligase-like_sf"/>
</dbReference>
<sequence>MHAVSDKSGIREGLLAARRGMSPGHRAAADAAIRAAAVALLRAGRPVGRPAVPDARRTVTGYVPTDLEPGGPELPESLRRWGDRVLLPVLRSDLDLDWSEYTGPDCLQPARWRLCEPSGPRLGPGAAARAAVLFVPALAVDRHGNRLGRGGGSYDRALSRVPRRALVVALLYDGELVDELPTEPHDRPVNAVLTPGGGLARITGSGVSTPPPRVDAGPRHGG</sequence>
<dbReference type="KEGG" id="atl:Athai_04240"/>
<dbReference type="AlphaFoldDB" id="A0A7R7DJV9"/>
<proteinExistence type="inferred from homology"/>
<reference evidence="7 8" key="1">
    <citation type="submission" date="2020-08" db="EMBL/GenBank/DDBJ databases">
        <title>Whole genome shotgun sequence of Actinocatenispora thailandica NBRC 105041.</title>
        <authorList>
            <person name="Komaki H."/>
            <person name="Tamura T."/>
        </authorList>
    </citation>
    <scope>NUCLEOTIDE SEQUENCE [LARGE SCALE GENOMIC DNA]</scope>
    <source>
        <strain evidence="7 8">NBRC 105041</strain>
    </source>
</reference>
<feature type="binding site" evidence="4">
    <location>
        <begin position="146"/>
        <end position="154"/>
    </location>
    <ligand>
        <name>ATP</name>
        <dbReference type="ChEBI" id="CHEBI:30616"/>
    </ligand>
</feature>
<dbReference type="PIRSF" id="PIRSF006806">
    <property type="entry name" value="FTHF_cligase"/>
    <property type="match status" value="1"/>
</dbReference>
<dbReference type="Proteomes" id="UP000611640">
    <property type="component" value="Chromosome"/>
</dbReference>
<dbReference type="GO" id="GO:0046872">
    <property type="term" value="F:metal ion binding"/>
    <property type="evidence" value="ECO:0007669"/>
    <property type="project" value="UniProtKB-KW"/>
</dbReference>
<evidence type="ECO:0000256" key="2">
    <source>
        <dbReference type="ARBA" id="ARBA00022741"/>
    </source>
</evidence>
<dbReference type="GO" id="GO:0030272">
    <property type="term" value="F:5-formyltetrahydrofolate cyclo-ligase activity"/>
    <property type="evidence" value="ECO:0007669"/>
    <property type="project" value="UniProtKB-EC"/>
</dbReference>
<evidence type="ECO:0000256" key="6">
    <source>
        <dbReference type="SAM" id="MobiDB-lite"/>
    </source>
</evidence>
<keyword evidence="8" id="KW-1185">Reference proteome</keyword>
<dbReference type="Pfam" id="PF01812">
    <property type="entry name" value="5-FTHF_cyc-lig"/>
    <property type="match status" value="1"/>
</dbReference>
<keyword evidence="2 4" id="KW-0547">Nucleotide-binding</keyword>
<feature type="region of interest" description="Disordered" evidence="6">
    <location>
        <begin position="200"/>
        <end position="222"/>
    </location>
</feature>
<comment type="catalytic activity">
    <reaction evidence="5">
        <text>(6S)-5-formyl-5,6,7,8-tetrahydrofolate + ATP = (6R)-5,10-methenyltetrahydrofolate + ADP + phosphate</text>
        <dbReference type="Rhea" id="RHEA:10488"/>
        <dbReference type="ChEBI" id="CHEBI:30616"/>
        <dbReference type="ChEBI" id="CHEBI:43474"/>
        <dbReference type="ChEBI" id="CHEBI:57455"/>
        <dbReference type="ChEBI" id="CHEBI:57457"/>
        <dbReference type="ChEBI" id="CHEBI:456216"/>
        <dbReference type="EC" id="6.3.3.2"/>
    </reaction>
</comment>